<feature type="transmembrane region" description="Helical" evidence="10">
    <location>
        <begin position="127"/>
        <end position="145"/>
    </location>
</feature>
<evidence type="ECO:0000256" key="10">
    <source>
        <dbReference type="SAM" id="Phobius"/>
    </source>
</evidence>
<dbReference type="EMBL" id="FMBA01000033">
    <property type="protein sequence ID" value="SCC16075.1"/>
    <property type="molecule type" value="Genomic_DNA"/>
</dbReference>
<keyword evidence="6" id="KW-1003">Cell membrane</keyword>
<comment type="function">
    <text evidence="1">Required for nicotinamide riboside transport across the inner membrane.</text>
</comment>
<reference evidence="12" key="1">
    <citation type="submission" date="2016-08" db="EMBL/GenBank/DDBJ databases">
        <authorList>
            <person name="Varghese N."/>
            <person name="Submissions Spin"/>
        </authorList>
    </citation>
    <scope>NUCLEOTIDE SEQUENCE [LARGE SCALE GENOMIC DNA]</scope>
    <source>
        <strain evidence="12">R-53144</strain>
    </source>
</reference>
<dbReference type="AlphaFoldDB" id="A0A1C4CAG5"/>
<dbReference type="PANTHER" id="PTHR36122:SF2">
    <property type="entry name" value="NICOTINAMIDE RIBOSIDE TRANSPORTER PNUC"/>
    <property type="match status" value="1"/>
</dbReference>
<comment type="similarity">
    <text evidence="3">Belongs to the nicotinamide ribonucleoside (NR) uptake permease (TC 4.B.1) family.</text>
</comment>
<dbReference type="RefSeq" id="WP_091124315.1">
    <property type="nucleotide sequence ID" value="NZ_FMBA01000033.1"/>
</dbReference>
<protein>
    <recommendedName>
        <fullName evidence="4">Nicotinamide riboside transporter PnuC</fullName>
    </recommendedName>
</protein>
<keyword evidence="9 10" id="KW-0472">Membrane</keyword>
<gene>
    <name evidence="11" type="ORF">GA0061080_103322</name>
</gene>
<keyword evidence="7 10" id="KW-0812">Transmembrane</keyword>
<feature type="transmembrane region" description="Helical" evidence="10">
    <location>
        <begin position="82"/>
        <end position="107"/>
    </location>
</feature>
<sequence length="229" mass="26046">MNKLSDIIILIGRNKFYPLFCILCVTLAFLYTDPFTQFNLRYTASYIGAFSGLLCVILLAKRKNMGNVLGMLAGVAECSANILGGNIGAGLPSIYYFCSHIYGLLTWKKNLDNDKNVKVRSLNETSFLYTLIFLIIAAFINIYLTDKIGTTNTTYQLITNCFIFGLGMVAQLLLMMRYSFNWYLWVILNVLVIALNIYTNNIIIATQYLIYLFNAIYGICEWKRPEQKG</sequence>
<accession>A0A1C4CAG5</accession>
<keyword evidence="12" id="KW-1185">Reference proteome</keyword>
<dbReference type="InterPro" id="IPR006419">
    <property type="entry name" value="NMN_transpt_PnuC"/>
</dbReference>
<dbReference type="STRING" id="1798183.GA0061080_103322"/>
<comment type="subcellular location">
    <subcellularLocation>
        <location evidence="2">Cell membrane</location>
        <topology evidence="2">Multi-pass membrane protein</topology>
    </subcellularLocation>
</comment>
<evidence type="ECO:0000256" key="4">
    <source>
        <dbReference type="ARBA" id="ARBA00017522"/>
    </source>
</evidence>
<dbReference type="OrthoDB" id="7064848at2"/>
<evidence type="ECO:0000256" key="3">
    <source>
        <dbReference type="ARBA" id="ARBA00006669"/>
    </source>
</evidence>
<feature type="transmembrane region" description="Helical" evidence="10">
    <location>
        <begin position="44"/>
        <end position="61"/>
    </location>
</feature>
<dbReference type="GO" id="GO:0034257">
    <property type="term" value="F:nicotinamide riboside transmembrane transporter activity"/>
    <property type="evidence" value="ECO:0007669"/>
    <property type="project" value="InterPro"/>
</dbReference>
<evidence type="ECO:0000256" key="2">
    <source>
        <dbReference type="ARBA" id="ARBA00004651"/>
    </source>
</evidence>
<feature type="transmembrane region" description="Helical" evidence="10">
    <location>
        <begin position="16"/>
        <end position="32"/>
    </location>
</feature>
<dbReference type="Proteomes" id="UP000199698">
    <property type="component" value="Unassembled WGS sequence"/>
</dbReference>
<organism evidence="11 12">
    <name type="scientific">Gilliamella intestini</name>
    <dbReference type="NCBI Taxonomy" id="1798183"/>
    <lineage>
        <taxon>Bacteria</taxon>
        <taxon>Pseudomonadati</taxon>
        <taxon>Pseudomonadota</taxon>
        <taxon>Gammaproteobacteria</taxon>
        <taxon>Orbales</taxon>
        <taxon>Orbaceae</taxon>
        <taxon>Gilliamella</taxon>
    </lineage>
</organism>
<keyword evidence="8 10" id="KW-1133">Transmembrane helix</keyword>
<dbReference type="Pfam" id="PF04973">
    <property type="entry name" value="NMN_transporter"/>
    <property type="match status" value="1"/>
</dbReference>
<proteinExistence type="inferred from homology"/>
<evidence type="ECO:0000256" key="5">
    <source>
        <dbReference type="ARBA" id="ARBA00022448"/>
    </source>
</evidence>
<feature type="transmembrane region" description="Helical" evidence="10">
    <location>
        <begin position="157"/>
        <end position="176"/>
    </location>
</feature>
<dbReference type="PANTHER" id="PTHR36122">
    <property type="entry name" value="NICOTINAMIDE RIBOSIDE TRANSPORTER PNUC"/>
    <property type="match status" value="1"/>
</dbReference>
<dbReference type="GO" id="GO:0005886">
    <property type="term" value="C:plasma membrane"/>
    <property type="evidence" value="ECO:0007669"/>
    <property type="project" value="UniProtKB-SubCell"/>
</dbReference>
<feature type="transmembrane region" description="Helical" evidence="10">
    <location>
        <begin position="182"/>
        <end position="199"/>
    </location>
</feature>
<keyword evidence="5" id="KW-0813">Transport</keyword>
<evidence type="ECO:0000256" key="1">
    <source>
        <dbReference type="ARBA" id="ARBA00002672"/>
    </source>
</evidence>
<evidence type="ECO:0000256" key="7">
    <source>
        <dbReference type="ARBA" id="ARBA00022692"/>
    </source>
</evidence>
<evidence type="ECO:0000256" key="6">
    <source>
        <dbReference type="ARBA" id="ARBA00022475"/>
    </source>
</evidence>
<evidence type="ECO:0000313" key="12">
    <source>
        <dbReference type="Proteomes" id="UP000199698"/>
    </source>
</evidence>
<dbReference type="NCBIfam" id="TIGR01528">
    <property type="entry name" value="NMN_trans_PnuC"/>
    <property type="match status" value="1"/>
</dbReference>
<evidence type="ECO:0000313" key="11">
    <source>
        <dbReference type="EMBL" id="SCC16075.1"/>
    </source>
</evidence>
<name>A0A1C4CAG5_9GAMM</name>
<evidence type="ECO:0000256" key="9">
    <source>
        <dbReference type="ARBA" id="ARBA00023136"/>
    </source>
</evidence>
<evidence type="ECO:0000256" key="8">
    <source>
        <dbReference type="ARBA" id="ARBA00022989"/>
    </source>
</evidence>